<organism evidence="2 3">
    <name type="scientific">Adhaeribacter terreus</name>
    <dbReference type="NCBI Taxonomy" id="529703"/>
    <lineage>
        <taxon>Bacteria</taxon>
        <taxon>Pseudomonadati</taxon>
        <taxon>Bacteroidota</taxon>
        <taxon>Cytophagia</taxon>
        <taxon>Cytophagales</taxon>
        <taxon>Hymenobacteraceae</taxon>
        <taxon>Adhaeribacter</taxon>
    </lineage>
</organism>
<name>A0ABW0EAX9_9BACT</name>
<accession>A0ABW0EAX9</accession>
<feature type="domain" description="Copper-binding protein MbnP-like" evidence="1">
    <location>
        <begin position="33"/>
        <end position="228"/>
    </location>
</feature>
<gene>
    <name evidence="2" type="ORF">ACFPIB_12715</name>
</gene>
<dbReference type="EMBL" id="JBHSKT010000007">
    <property type="protein sequence ID" value="MFC5271479.1"/>
    <property type="molecule type" value="Genomic_DNA"/>
</dbReference>
<proteinExistence type="predicted"/>
<sequence>MKKYSFLLLAAGLFLSACDNDDDDKKIEPAQAASVELEFDSRFGTEDFARNATYVTQNGDSVAVGSVLYFVSNVELLKADGSAYKVPDSYYLIENADQKIREKVTLPNIPAGEYTRLRFMVGVDSTHNKTVANAVGDLTLENTHMTWDWNTGYIFLNVNGVYYNPASKTFDGLFYEIGKDYSSRTVTLDLPAGTAKMIVGEDHNPKIHIHANLKTIFGGPNVIDVKAQPRIDGTPQHAATSIKVADNYATMFKIDHVHGN</sequence>
<evidence type="ECO:0000259" key="1">
    <source>
        <dbReference type="Pfam" id="PF20243"/>
    </source>
</evidence>
<keyword evidence="3" id="KW-1185">Reference proteome</keyword>
<dbReference type="Proteomes" id="UP001596161">
    <property type="component" value="Unassembled WGS sequence"/>
</dbReference>
<dbReference type="Pfam" id="PF20243">
    <property type="entry name" value="MbnP"/>
    <property type="match status" value="1"/>
</dbReference>
<protein>
    <submittedName>
        <fullName evidence="2">MbnP family protein</fullName>
    </submittedName>
</protein>
<dbReference type="RefSeq" id="WP_378017839.1">
    <property type="nucleotide sequence ID" value="NZ_JBHSKT010000007.1"/>
</dbReference>
<reference evidence="3" key="1">
    <citation type="journal article" date="2019" name="Int. J. Syst. Evol. Microbiol.">
        <title>The Global Catalogue of Microorganisms (GCM) 10K type strain sequencing project: providing services to taxonomists for standard genome sequencing and annotation.</title>
        <authorList>
            <consortium name="The Broad Institute Genomics Platform"/>
            <consortium name="The Broad Institute Genome Sequencing Center for Infectious Disease"/>
            <person name="Wu L."/>
            <person name="Ma J."/>
        </authorList>
    </citation>
    <scope>NUCLEOTIDE SEQUENCE [LARGE SCALE GENOMIC DNA]</scope>
    <source>
        <strain evidence="3">KACC 12602</strain>
    </source>
</reference>
<evidence type="ECO:0000313" key="3">
    <source>
        <dbReference type="Proteomes" id="UP001596161"/>
    </source>
</evidence>
<dbReference type="InterPro" id="IPR046863">
    <property type="entry name" value="MbnP-like_dom"/>
</dbReference>
<evidence type="ECO:0000313" key="2">
    <source>
        <dbReference type="EMBL" id="MFC5271479.1"/>
    </source>
</evidence>
<comment type="caution">
    <text evidence="2">The sequence shown here is derived from an EMBL/GenBank/DDBJ whole genome shotgun (WGS) entry which is preliminary data.</text>
</comment>
<dbReference type="PROSITE" id="PS51257">
    <property type="entry name" value="PROKAR_LIPOPROTEIN"/>
    <property type="match status" value="1"/>
</dbReference>